<comment type="subcellular location">
    <subcellularLocation>
        <location evidence="1">Nucleus</location>
    </subcellularLocation>
</comment>
<keyword evidence="6" id="KW-0378">Hydrolase</keyword>
<dbReference type="PANTHER" id="PTHR12446:SF34">
    <property type="entry name" value="PROTEIN LIN-54 HOMOLOG"/>
    <property type="match status" value="1"/>
</dbReference>
<dbReference type="Proteomes" id="UP000243579">
    <property type="component" value="Unassembled WGS sequence"/>
</dbReference>
<evidence type="ECO:0000259" key="5">
    <source>
        <dbReference type="PROSITE" id="PS51634"/>
    </source>
</evidence>
<evidence type="ECO:0000313" key="6">
    <source>
        <dbReference type="EMBL" id="OQR86533.1"/>
    </source>
</evidence>
<dbReference type="GO" id="GO:0006355">
    <property type="term" value="P:regulation of DNA-templated transcription"/>
    <property type="evidence" value="ECO:0007669"/>
    <property type="project" value="TreeGrafter"/>
</dbReference>
<feature type="region of interest" description="Disordered" evidence="4">
    <location>
        <begin position="94"/>
        <end position="117"/>
    </location>
</feature>
<dbReference type="AlphaFoldDB" id="A0A1V9YLE8"/>
<comment type="similarity">
    <text evidence="2">Belongs to the lin-54 family.</text>
</comment>
<evidence type="ECO:0000256" key="2">
    <source>
        <dbReference type="ARBA" id="ARBA00007267"/>
    </source>
</evidence>
<dbReference type="Pfam" id="PF03638">
    <property type="entry name" value="TCR"/>
    <property type="match status" value="2"/>
</dbReference>
<keyword evidence="3" id="KW-0539">Nucleus</keyword>
<accession>A0A1V9YLE8</accession>
<name>A0A1V9YLE8_ACHHY</name>
<dbReference type="EMBL" id="JNBR01001501">
    <property type="protein sequence ID" value="OQR86533.1"/>
    <property type="molecule type" value="Genomic_DNA"/>
</dbReference>
<dbReference type="InterPro" id="IPR028307">
    <property type="entry name" value="Lin-54_fam"/>
</dbReference>
<dbReference type="SMART" id="SM01114">
    <property type="entry name" value="CXC"/>
    <property type="match status" value="2"/>
</dbReference>
<keyword evidence="6" id="KW-0269">Exonuclease</keyword>
<dbReference type="PROSITE" id="PS51634">
    <property type="entry name" value="CRC"/>
    <property type="match status" value="1"/>
</dbReference>
<gene>
    <name evidence="6" type="ORF">ACHHYP_10449</name>
</gene>
<dbReference type="PANTHER" id="PTHR12446">
    <property type="entry name" value="TESMIN/TSO1-RELATED"/>
    <property type="match status" value="1"/>
</dbReference>
<protein>
    <submittedName>
        <fullName evidence="6">Exosome complex exonuclease RRP41-like protein</fullName>
    </submittedName>
</protein>
<evidence type="ECO:0000256" key="1">
    <source>
        <dbReference type="ARBA" id="ARBA00004123"/>
    </source>
</evidence>
<proteinExistence type="inferred from homology"/>
<keyword evidence="7" id="KW-1185">Reference proteome</keyword>
<sequence>MDVVAVESENLTVVSKATPKSVKRMPLGTLSVNALGLRAEAGAKRRRVEVASPKVVEPETDVARLAEVNEAWLDMCCALLTMKRAAKNAPTQELPPLETLVPPKVPTSKPTSPMPEFESRDTDIELAAELLHKESKPSSTCCGCKTGCLKLYCRCFLTKGFCTAQCTCMSCMNTKSSSERLVAITAHLKNNLHAFRSTPAVLPTGRGRGDEVRAHAPFIPLVPTNTSHTITCRCKKSKCSKKYCDCYQAGVPCGPKCQCRDCGNNHTHEDTNTKQILYSHETVKVIVTREPRQNTHKSVVVRL</sequence>
<keyword evidence="6" id="KW-0540">Nuclease</keyword>
<dbReference type="STRING" id="1202772.A0A1V9YLE8"/>
<dbReference type="InterPro" id="IPR033467">
    <property type="entry name" value="Tesmin/TSO1-like_CXC"/>
</dbReference>
<dbReference type="GO" id="GO:0005634">
    <property type="term" value="C:nucleus"/>
    <property type="evidence" value="ECO:0007669"/>
    <property type="project" value="UniProtKB-SubCell"/>
</dbReference>
<evidence type="ECO:0000313" key="7">
    <source>
        <dbReference type="Proteomes" id="UP000243579"/>
    </source>
</evidence>
<feature type="domain" description="CRC" evidence="5">
    <location>
        <begin position="138"/>
        <end position="267"/>
    </location>
</feature>
<evidence type="ECO:0000256" key="4">
    <source>
        <dbReference type="SAM" id="MobiDB-lite"/>
    </source>
</evidence>
<dbReference type="InterPro" id="IPR005172">
    <property type="entry name" value="CRC"/>
</dbReference>
<dbReference type="OrthoDB" id="6283463at2759"/>
<comment type="caution">
    <text evidence="6">The sequence shown here is derived from an EMBL/GenBank/DDBJ whole genome shotgun (WGS) entry which is preliminary data.</text>
</comment>
<organism evidence="6 7">
    <name type="scientific">Achlya hypogyna</name>
    <name type="common">Oomycete</name>
    <name type="synonym">Protoachlya hypogyna</name>
    <dbReference type="NCBI Taxonomy" id="1202772"/>
    <lineage>
        <taxon>Eukaryota</taxon>
        <taxon>Sar</taxon>
        <taxon>Stramenopiles</taxon>
        <taxon>Oomycota</taxon>
        <taxon>Saprolegniomycetes</taxon>
        <taxon>Saprolegniales</taxon>
        <taxon>Achlyaceae</taxon>
        <taxon>Achlya</taxon>
    </lineage>
</organism>
<evidence type="ECO:0000256" key="3">
    <source>
        <dbReference type="ARBA" id="ARBA00023242"/>
    </source>
</evidence>
<dbReference type="GO" id="GO:0004527">
    <property type="term" value="F:exonuclease activity"/>
    <property type="evidence" value="ECO:0007669"/>
    <property type="project" value="UniProtKB-KW"/>
</dbReference>
<reference evidence="6 7" key="1">
    <citation type="journal article" date="2014" name="Genome Biol. Evol.">
        <title>The secreted proteins of Achlya hypogyna and Thraustotheca clavata identify the ancestral oomycete secretome and reveal gene acquisitions by horizontal gene transfer.</title>
        <authorList>
            <person name="Misner I."/>
            <person name="Blouin N."/>
            <person name="Leonard G."/>
            <person name="Richards T.A."/>
            <person name="Lane C.E."/>
        </authorList>
    </citation>
    <scope>NUCLEOTIDE SEQUENCE [LARGE SCALE GENOMIC DNA]</scope>
    <source>
        <strain evidence="6 7">ATCC 48635</strain>
    </source>
</reference>